<reference evidence="1 2" key="1">
    <citation type="journal article" date="2003" name="Nature">
        <title>The genome of a motile marine Synechococcus.</title>
        <authorList>
            <person name="Palenik B."/>
            <person name="Brahamsha B."/>
            <person name="Larimer F."/>
            <person name="Land M."/>
            <person name="Hauser L."/>
            <person name="Chain P."/>
            <person name="Lamerdin J."/>
            <person name="Regala W."/>
            <person name="Allen E.A."/>
            <person name="McCarren J."/>
            <person name="Paulsen I."/>
            <person name="Dufresne A."/>
            <person name="Partensky F."/>
            <person name="Webb E."/>
            <person name="Waterbury J."/>
        </authorList>
    </citation>
    <scope>NUCLEOTIDE SEQUENCE [LARGE SCALE GENOMIC DNA]</scope>
    <source>
        <strain evidence="1 2">WH8102</strain>
    </source>
</reference>
<dbReference type="eggNOG" id="ENOG50309CS">
    <property type="taxonomic scope" value="Bacteria"/>
</dbReference>
<gene>
    <name evidence="1" type="ordered locus">SYNW1352</name>
</gene>
<evidence type="ECO:0000313" key="2">
    <source>
        <dbReference type="Proteomes" id="UP000001422"/>
    </source>
</evidence>
<dbReference type="EMBL" id="BX569692">
    <property type="protein sequence ID" value="CAE07867.1"/>
    <property type="molecule type" value="Genomic_DNA"/>
</dbReference>
<name>Q7U6I6_PARMW</name>
<sequence>MNTLQLIKARTTRTRAMQRARLQMAKAFGSADHIDATHTPVGVGQKPQLRYRGVAYDPIHQDQEATGGRELRYRGVSYGVY</sequence>
<organism evidence="1 2">
    <name type="scientific">Parasynechococcus marenigrum (strain WH8102)</name>
    <dbReference type="NCBI Taxonomy" id="84588"/>
    <lineage>
        <taxon>Bacteria</taxon>
        <taxon>Bacillati</taxon>
        <taxon>Cyanobacteriota</taxon>
        <taxon>Cyanophyceae</taxon>
        <taxon>Synechococcales</taxon>
        <taxon>Prochlorococcaceae</taxon>
        <taxon>Parasynechococcus</taxon>
        <taxon>Parasynechococcus marenigrum</taxon>
    </lineage>
</organism>
<protein>
    <recommendedName>
        <fullName evidence="3">DUF4278 domain-containing protein</fullName>
    </recommendedName>
</protein>
<dbReference type="AlphaFoldDB" id="Q7U6I6"/>
<keyword evidence="2" id="KW-1185">Reference proteome</keyword>
<dbReference type="RefSeq" id="WP_011128216.1">
    <property type="nucleotide sequence ID" value="NC_005070.1"/>
</dbReference>
<accession>Q7U6I6</accession>
<dbReference type="Proteomes" id="UP000001422">
    <property type="component" value="Chromosome"/>
</dbReference>
<evidence type="ECO:0008006" key="3">
    <source>
        <dbReference type="Google" id="ProtNLM"/>
    </source>
</evidence>
<proteinExistence type="predicted"/>
<evidence type="ECO:0000313" key="1">
    <source>
        <dbReference type="EMBL" id="CAE07867.1"/>
    </source>
</evidence>
<dbReference type="KEGG" id="syw:SYNW1352"/>
<dbReference type="HOGENOM" id="CLU_177868_0_0_3"/>